<feature type="domain" description="Xylose isomerase-like TIM barrel" evidence="4">
    <location>
        <begin position="21"/>
        <end position="254"/>
    </location>
</feature>
<evidence type="ECO:0000313" key="5">
    <source>
        <dbReference type="EMBL" id="KPV48878.1"/>
    </source>
</evidence>
<dbReference type="InterPro" id="IPR036237">
    <property type="entry name" value="Xyl_isomerase-like_sf"/>
</dbReference>
<evidence type="ECO:0000256" key="2">
    <source>
        <dbReference type="PIRNR" id="PIRNR006241"/>
    </source>
</evidence>
<dbReference type="SUPFAM" id="SSF51658">
    <property type="entry name" value="Xylose isomerase-like"/>
    <property type="match status" value="1"/>
</dbReference>
<keyword evidence="5" id="KW-0670">Pyruvate</keyword>
<name>A0A0P9D0D6_9CHLR</name>
<comment type="similarity">
    <text evidence="2">Belongs to the hyi family.</text>
</comment>
<dbReference type="Proteomes" id="UP000050509">
    <property type="component" value="Unassembled WGS sequence"/>
</dbReference>
<dbReference type="PATRIC" id="fig|186479.3.peg.4618"/>
<protein>
    <submittedName>
        <fullName evidence="5">Hydroxypyruvate isomerase</fullName>
    </submittedName>
</protein>
<gene>
    <name evidence="5" type="ORF">SE17_35700</name>
</gene>
<dbReference type="PIRSF" id="PIRSF006241">
    <property type="entry name" value="HyI"/>
    <property type="match status" value="1"/>
</dbReference>
<accession>A0A0P9D0D6</accession>
<evidence type="ECO:0000259" key="4">
    <source>
        <dbReference type="Pfam" id="PF01261"/>
    </source>
</evidence>
<dbReference type="EMBL" id="LJCR01002336">
    <property type="protein sequence ID" value="KPV48878.1"/>
    <property type="molecule type" value="Genomic_DNA"/>
</dbReference>
<dbReference type="Pfam" id="PF01261">
    <property type="entry name" value="AP_endonuc_2"/>
    <property type="match status" value="1"/>
</dbReference>
<keyword evidence="6" id="KW-1185">Reference proteome</keyword>
<dbReference type="InterPro" id="IPR013022">
    <property type="entry name" value="Xyl_isomerase-like_TIM-brl"/>
</dbReference>
<dbReference type="InterPro" id="IPR050417">
    <property type="entry name" value="Sugar_Epim/Isomerase"/>
</dbReference>
<proteinExistence type="inferred from homology"/>
<dbReference type="GO" id="GO:0046487">
    <property type="term" value="P:glyoxylate metabolic process"/>
    <property type="evidence" value="ECO:0007669"/>
    <property type="project" value="TreeGrafter"/>
</dbReference>
<dbReference type="InterPro" id="IPR026040">
    <property type="entry name" value="HyI-like"/>
</dbReference>
<evidence type="ECO:0000256" key="1">
    <source>
        <dbReference type="ARBA" id="ARBA00023235"/>
    </source>
</evidence>
<organism evidence="5 6">
    <name type="scientific">Kouleothrix aurantiaca</name>
    <dbReference type="NCBI Taxonomy" id="186479"/>
    <lineage>
        <taxon>Bacteria</taxon>
        <taxon>Bacillati</taxon>
        <taxon>Chloroflexota</taxon>
        <taxon>Chloroflexia</taxon>
        <taxon>Chloroflexales</taxon>
        <taxon>Roseiflexineae</taxon>
        <taxon>Roseiflexaceae</taxon>
        <taxon>Kouleothrix</taxon>
    </lineage>
</organism>
<comment type="caution">
    <text evidence="5">The sequence shown here is derived from an EMBL/GenBank/DDBJ whole genome shotgun (WGS) entry which is preliminary data.</text>
</comment>
<dbReference type="GO" id="GO:0008903">
    <property type="term" value="F:hydroxypyruvate isomerase activity"/>
    <property type="evidence" value="ECO:0007669"/>
    <property type="project" value="TreeGrafter"/>
</dbReference>
<reference evidence="5 6" key="1">
    <citation type="submission" date="2015-09" db="EMBL/GenBank/DDBJ databases">
        <title>Draft genome sequence of Kouleothrix aurantiaca JCM 19913.</title>
        <authorList>
            <person name="Hemp J."/>
        </authorList>
    </citation>
    <scope>NUCLEOTIDE SEQUENCE [LARGE SCALE GENOMIC DNA]</scope>
    <source>
        <strain evidence="5 6">COM-B</strain>
    </source>
</reference>
<evidence type="ECO:0000256" key="3">
    <source>
        <dbReference type="PIRSR" id="PIRSR006241-50"/>
    </source>
</evidence>
<dbReference type="PANTHER" id="PTHR43489">
    <property type="entry name" value="ISOMERASE"/>
    <property type="match status" value="1"/>
</dbReference>
<feature type="active site" description="Proton donor/acceptor" evidence="3">
    <location>
        <position position="143"/>
    </location>
</feature>
<feature type="active site" description="Proton donor/acceptor" evidence="3">
    <location>
        <position position="240"/>
    </location>
</feature>
<dbReference type="PANTHER" id="PTHR43489:SF6">
    <property type="entry name" value="HYDROXYPYRUVATE ISOMERASE-RELATED"/>
    <property type="match status" value="1"/>
</dbReference>
<evidence type="ECO:0000313" key="6">
    <source>
        <dbReference type="Proteomes" id="UP000050509"/>
    </source>
</evidence>
<keyword evidence="1 2" id="KW-0413">Isomerase</keyword>
<sequence length="270" mass="29657">MLQFGINVSILLREYPFLERFDQAARLGFGVAEFWWPHGEDLRALVRRVRDSGLRVALVNFDGGDLAAGERGVLNDPARLPAFRAHVPAALELAAQLGCPRMNALAGRWHTDAPHDEQLAQLREQYAWLAAQAHEAGVAVQIEPLNSWDNGPCVFTRSRETLEFIESVGAPNLQLQYDIYHMQRMEGNIAATVRELAGRIGHMQFADSPGRNQPGTGELRFGYLFEAIAASGYTGVISAEYNPLGDSAASLGWLPPDRRGPIAPSALKSL</sequence>
<dbReference type="Gene3D" id="3.20.20.150">
    <property type="entry name" value="Divalent-metal-dependent TIM barrel enzymes"/>
    <property type="match status" value="1"/>
</dbReference>
<dbReference type="AlphaFoldDB" id="A0A0P9D0D6"/>